<dbReference type="RefSeq" id="WP_135767181.1">
    <property type="nucleotide sequence ID" value="NZ_RQET01000004.1"/>
</dbReference>
<evidence type="ECO:0000256" key="2">
    <source>
        <dbReference type="ARBA" id="ARBA00012135"/>
    </source>
</evidence>
<dbReference type="Gene3D" id="3.40.1190.20">
    <property type="match status" value="1"/>
</dbReference>
<keyword evidence="9" id="KW-1185">Reference proteome</keyword>
<dbReference type="GO" id="GO:0005829">
    <property type="term" value="C:cytosol"/>
    <property type="evidence" value="ECO:0007669"/>
    <property type="project" value="TreeGrafter"/>
</dbReference>
<keyword evidence="3 8" id="KW-0808">Transferase</keyword>
<evidence type="ECO:0000313" key="8">
    <source>
        <dbReference type="EMBL" id="TGK11778.1"/>
    </source>
</evidence>
<dbReference type="Pfam" id="PF08543">
    <property type="entry name" value="Phos_pyr_kin"/>
    <property type="match status" value="1"/>
</dbReference>
<protein>
    <recommendedName>
        <fullName evidence="2">hydroxymethylpyrimidine kinase</fullName>
        <ecNumber evidence="2">2.7.1.49</ecNumber>
    </recommendedName>
</protein>
<evidence type="ECO:0000256" key="5">
    <source>
        <dbReference type="ARBA" id="ARBA00022777"/>
    </source>
</evidence>
<accession>A0A4R9GGI7</accession>
<dbReference type="GO" id="GO:0008972">
    <property type="term" value="F:phosphomethylpyrimidine kinase activity"/>
    <property type="evidence" value="ECO:0007669"/>
    <property type="project" value="InterPro"/>
</dbReference>
<dbReference type="AlphaFoldDB" id="A0A4R9GGI7"/>
<comment type="caution">
    <text evidence="8">The sequence shown here is derived from an EMBL/GenBank/DDBJ whole genome shotgun (WGS) entry which is preliminary data.</text>
</comment>
<feature type="domain" description="Pyridoxamine kinase/Phosphomethylpyrimidine kinase" evidence="7">
    <location>
        <begin position="15"/>
        <end position="261"/>
    </location>
</feature>
<dbReference type="InterPro" id="IPR013749">
    <property type="entry name" value="PM/HMP-P_kinase-1"/>
</dbReference>
<dbReference type="PANTHER" id="PTHR20858:SF17">
    <property type="entry name" value="HYDROXYMETHYLPYRIMIDINE_PHOSPHOMETHYLPYRIMIDINE KINASE THI20-RELATED"/>
    <property type="match status" value="1"/>
</dbReference>
<evidence type="ECO:0000313" key="9">
    <source>
        <dbReference type="Proteomes" id="UP000298458"/>
    </source>
</evidence>
<dbReference type="GO" id="GO:0005524">
    <property type="term" value="F:ATP binding"/>
    <property type="evidence" value="ECO:0007669"/>
    <property type="project" value="UniProtKB-KW"/>
</dbReference>
<dbReference type="EMBL" id="RQET01000004">
    <property type="protein sequence ID" value="TGK11778.1"/>
    <property type="molecule type" value="Genomic_DNA"/>
</dbReference>
<evidence type="ECO:0000256" key="4">
    <source>
        <dbReference type="ARBA" id="ARBA00022741"/>
    </source>
</evidence>
<dbReference type="SUPFAM" id="SSF53613">
    <property type="entry name" value="Ribokinase-like"/>
    <property type="match status" value="1"/>
</dbReference>
<keyword evidence="5 8" id="KW-0418">Kinase</keyword>
<dbReference type="PANTHER" id="PTHR20858">
    <property type="entry name" value="PHOSPHOMETHYLPYRIMIDINE KINASE"/>
    <property type="match status" value="1"/>
</dbReference>
<name>A0A4R9GGI7_9LEPT</name>
<dbReference type="EC" id="2.7.1.49" evidence="2"/>
<sequence length="271" mass="29056">MVKNHPVALTIAGSDSGGGAGIQADLKSFQSTGSFGTSAITCITAQNPEGVSGILEIDPDFLEKQIRAVFSYFSVAAVKTGMLLSKEIVSRVALLLREFRREGRIFRYVLDPVMVASSGASLLREDAVDSILDELLPLADLITPNLDEGKILGIGKIRRTTEMGAAAETLSEKLKTNVLLKGGHLKDADKAVDALAISGRSATIYSKPFIRDFYPHGTGCTYSSAIASYLAQGDSLEVSVSKGKDFLHSTIVQAYSIGRSKTLNHLPKEYR</sequence>
<keyword evidence="6" id="KW-0067">ATP-binding</keyword>
<dbReference type="CDD" id="cd01169">
    <property type="entry name" value="HMPP_kinase"/>
    <property type="match status" value="1"/>
</dbReference>
<dbReference type="OrthoDB" id="9810880at2"/>
<dbReference type="GO" id="GO:0009228">
    <property type="term" value="P:thiamine biosynthetic process"/>
    <property type="evidence" value="ECO:0007669"/>
    <property type="project" value="InterPro"/>
</dbReference>
<evidence type="ECO:0000256" key="6">
    <source>
        <dbReference type="ARBA" id="ARBA00022840"/>
    </source>
</evidence>
<dbReference type="NCBIfam" id="TIGR00097">
    <property type="entry name" value="HMP-P_kinase"/>
    <property type="match status" value="1"/>
</dbReference>
<keyword evidence="4" id="KW-0547">Nucleotide-binding</keyword>
<evidence type="ECO:0000259" key="7">
    <source>
        <dbReference type="Pfam" id="PF08543"/>
    </source>
</evidence>
<dbReference type="Proteomes" id="UP000298458">
    <property type="component" value="Unassembled WGS sequence"/>
</dbReference>
<organism evidence="8 9">
    <name type="scientific">Leptospira fletcheri</name>
    <dbReference type="NCBI Taxonomy" id="2484981"/>
    <lineage>
        <taxon>Bacteria</taxon>
        <taxon>Pseudomonadati</taxon>
        <taxon>Spirochaetota</taxon>
        <taxon>Spirochaetia</taxon>
        <taxon>Leptospirales</taxon>
        <taxon>Leptospiraceae</taxon>
        <taxon>Leptospira</taxon>
    </lineage>
</organism>
<gene>
    <name evidence="8" type="primary">thiD</name>
    <name evidence="8" type="ORF">EHO60_05660</name>
</gene>
<evidence type="ECO:0000256" key="1">
    <source>
        <dbReference type="ARBA" id="ARBA00004948"/>
    </source>
</evidence>
<evidence type="ECO:0000256" key="3">
    <source>
        <dbReference type="ARBA" id="ARBA00022679"/>
    </source>
</evidence>
<reference evidence="8" key="1">
    <citation type="journal article" date="2019" name="PLoS Negl. Trop. Dis.">
        <title>Revisiting the worldwide diversity of Leptospira species in the environment.</title>
        <authorList>
            <person name="Vincent A.T."/>
            <person name="Schiettekatte O."/>
            <person name="Bourhy P."/>
            <person name="Veyrier F.J."/>
            <person name="Picardeau M."/>
        </authorList>
    </citation>
    <scope>NUCLEOTIDE SEQUENCE [LARGE SCALE GENOMIC DNA]</scope>
    <source>
        <strain evidence="8">SSW15</strain>
    </source>
</reference>
<dbReference type="InterPro" id="IPR004399">
    <property type="entry name" value="HMP/HMP-P_kinase_dom"/>
</dbReference>
<dbReference type="InterPro" id="IPR029056">
    <property type="entry name" value="Ribokinase-like"/>
</dbReference>
<proteinExistence type="predicted"/>
<dbReference type="FunFam" id="3.40.1190.20:FF:000003">
    <property type="entry name" value="Phosphomethylpyrimidine kinase ThiD"/>
    <property type="match status" value="1"/>
</dbReference>
<dbReference type="GO" id="GO:0008902">
    <property type="term" value="F:hydroxymethylpyrimidine kinase activity"/>
    <property type="evidence" value="ECO:0007669"/>
    <property type="project" value="UniProtKB-EC"/>
</dbReference>
<comment type="pathway">
    <text evidence="1">Cofactor biosynthesis; thiamine diphosphate biosynthesis.</text>
</comment>